<evidence type="ECO:0000259" key="5">
    <source>
        <dbReference type="Pfam" id="PF01361"/>
    </source>
</evidence>
<protein>
    <recommendedName>
        <fullName evidence="4">Tautomerase</fullName>
        <ecNumber evidence="4">5.3.2.-</ecNumber>
    </recommendedName>
</protein>
<dbReference type="PANTHER" id="PTHR35530">
    <property type="entry name" value="TAUTOMERASE-RELATED"/>
    <property type="match status" value="1"/>
</dbReference>
<dbReference type="InterPro" id="IPR014347">
    <property type="entry name" value="Tautomerase/MIF_sf"/>
</dbReference>
<evidence type="ECO:0000313" key="7">
    <source>
        <dbReference type="Proteomes" id="UP000190625"/>
    </source>
</evidence>
<accession>A0A1T4JQU2</accession>
<evidence type="ECO:0000256" key="4">
    <source>
        <dbReference type="RuleBase" id="RU362032"/>
    </source>
</evidence>
<dbReference type="RefSeq" id="WP_078808848.1">
    <property type="nucleotide sequence ID" value="NZ_FUWM01000004.1"/>
</dbReference>
<dbReference type="OrthoDB" id="9804803at2"/>
<feature type="domain" description="4-oxalocrotonate tautomerase-like" evidence="5">
    <location>
        <begin position="2"/>
        <end position="58"/>
    </location>
</feature>
<organism evidence="6 7">
    <name type="scientific">Selenihalanaerobacter shriftii</name>
    <dbReference type="NCBI Taxonomy" id="142842"/>
    <lineage>
        <taxon>Bacteria</taxon>
        <taxon>Bacillati</taxon>
        <taxon>Bacillota</taxon>
        <taxon>Clostridia</taxon>
        <taxon>Halanaerobiales</taxon>
        <taxon>Halobacteroidaceae</taxon>
        <taxon>Selenihalanaerobacter</taxon>
    </lineage>
</organism>
<gene>
    <name evidence="6" type="ORF">SAMN02745118_00321</name>
</gene>
<feature type="active site" description="Proton acceptor; via imino nitrogen" evidence="3">
    <location>
        <position position="2"/>
    </location>
</feature>
<dbReference type="STRING" id="142842.SAMN02745118_00321"/>
<dbReference type="EC" id="5.3.2.-" evidence="4"/>
<dbReference type="NCBIfam" id="TIGR00013">
    <property type="entry name" value="taut"/>
    <property type="match status" value="1"/>
</dbReference>
<dbReference type="InterPro" id="IPR018191">
    <property type="entry name" value="4-OT"/>
</dbReference>
<dbReference type="PANTHER" id="PTHR35530:SF1">
    <property type="entry name" value="2-HYDROXYMUCONATE TAUTOMERASE"/>
    <property type="match status" value="1"/>
</dbReference>
<evidence type="ECO:0000256" key="3">
    <source>
        <dbReference type="PIRSR" id="PIRSR618191-1"/>
    </source>
</evidence>
<evidence type="ECO:0000256" key="1">
    <source>
        <dbReference type="ARBA" id="ARBA00006723"/>
    </source>
</evidence>
<dbReference type="Pfam" id="PF01361">
    <property type="entry name" value="Tautomerase"/>
    <property type="match status" value="1"/>
</dbReference>
<dbReference type="NCBIfam" id="NF041920">
    <property type="entry name" value="DmpI"/>
    <property type="match status" value="1"/>
</dbReference>
<dbReference type="GO" id="GO:0016853">
    <property type="term" value="F:isomerase activity"/>
    <property type="evidence" value="ECO:0007669"/>
    <property type="project" value="UniProtKB-UniRule"/>
</dbReference>
<sequence>MPIITVDGPELTKEQKKELIESFTKTASNVIELPEEAFVVLIKEMEADNVGVGGEILAEKHGE</sequence>
<dbReference type="Gene3D" id="3.30.429.10">
    <property type="entry name" value="Macrophage Migration Inhibitory Factor"/>
    <property type="match status" value="1"/>
</dbReference>
<name>A0A1T4JQU2_9FIRM</name>
<dbReference type="SUPFAM" id="SSF55331">
    <property type="entry name" value="Tautomerase/MIF"/>
    <property type="match status" value="1"/>
</dbReference>
<comment type="similarity">
    <text evidence="1 4">Belongs to the 4-oxalocrotonate tautomerase family.</text>
</comment>
<keyword evidence="2 4" id="KW-0413">Isomerase</keyword>
<dbReference type="InterPro" id="IPR004370">
    <property type="entry name" value="4-OT-like_dom"/>
</dbReference>
<reference evidence="7" key="1">
    <citation type="submission" date="2017-02" db="EMBL/GenBank/DDBJ databases">
        <authorList>
            <person name="Varghese N."/>
            <person name="Submissions S."/>
        </authorList>
    </citation>
    <scope>NUCLEOTIDE SEQUENCE [LARGE SCALE GENOMIC DNA]</scope>
    <source>
        <strain evidence="7">ATCC BAA-73</strain>
    </source>
</reference>
<dbReference type="EMBL" id="FUWM01000004">
    <property type="protein sequence ID" value="SJZ32407.1"/>
    <property type="molecule type" value="Genomic_DNA"/>
</dbReference>
<evidence type="ECO:0000256" key="2">
    <source>
        <dbReference type="ARBA" id="ARBA00023235"/>
    </source>
</evidence>
<keyword evidence="7" id="KW-1185">Reference proteome</keyword>
<evidence type="ECO:0000313" key="6">
    <source>
        <dbReference type="EMBL" id="SJZ32407.1"/>
    </source>
</evidence>
<proteinExistence type="inferred from homology"/>
<dbReference type="AlphaFoldDB" id="A0A1T4JQU2"/>
<dbReference type="Proteomes" id="UP000190625">
    <property type="component" value="Unassembled WGS sequence"/>
</dbReference>